<name>A0A6N1VCS6_9HYPH</name>
<keyword evidence="12" id="KW-1185">Reference proteome</keyword>
<sequence>MDERASKARAAARLDGMLAPDRRRLSAASWLTALTSLLWIPQAALVAGQLAALIADEDPFPGPLVASVAFFAIGILRAVLSSIAGGMAFAVADTTLSRERAKMLKEQARRSPVVAGRNSSAEIASLAADKLDLVAPYLTRYAPAMARTRVVPLAILAISFAVSWIVGVILLVAGPLIPVFMALVGMAARDASERQMQEIGGMNALLLERIQALTDLRLLDAVGRTVDDFEAAADRLRRQTMEVLRIAFLSSTVLELFAAIGVALVAVYVGFALIGELRFGAWATPLTAGEGIFLLLLAPDFFQPLRDLAAAWHDKASALAVAGEIAEMECGHEMPMLGAGASTAPLSGSARIVTRDLLWTTPGGRKIHFPDIRVEAGESLAITGRSGSGKTTLLALLAGLAPATDGKIEVAGVHLDDEIADAWRARLGWIGQAPHFFNESLRANLLLSAQDRDDARLSQAIAKASAEGIVAALPRGLDTQLGETGHGVSGGEARRLMIARALYSDADVVLADEPTADLDEATAKAVTEGLLALASRGTTLIVATHDMELAGRLDRIVELENAE</sequence>
<gene>
    <name evidence="11" type="primary">cydD</name>
    <name evidence="11" type="ORF">HTY61_00330</name>
</gene>
<dbReference type="GO" id="GO:0042883">
    <property type="term" value="P:cysteine transport"/>
    <property type="evidence" value="ECO:0007669"/>
    <property type="project" value="InterPro"/>
</dbReference>
<dbReference type="Proteomes" id="UP000509367">
    <property type="component" value="Chromosome"/>
</dbReference>
<dbReference type="InterPro" id="IPR011527">
    <property type="entry name" value="ABC1_TM_dom"/>
</dbReference>
<dbReference type="GO" id="GO:0016887">
    <property type="term" value="F:ATP hydrolysis activity"/>
    <property type="evidence" value="ECO:0007669"/>
    <property type="project" value="InterPro"/>
</dbReference>
<dbReference type="NCBIfam" id="TIGR02857">
    <property type="entry name" value="CydD"/>
    <property type="match status" value="1"/>
</dbReference>
<dbReference type="InterPro" id="IPR014216">
    <property type="entry name" value="ABC_transptr_CydD"/>
</dbReference>
<comment type="subcellular location">
    <subcellularLocation>
        <location evidence="1">Cell membrane</location>
        <topology evidence="1">Multi-pass membrane protein</topology>
    </subcellularLocation>
</comment>
<feature type="transmembrane region" description="Helical" evidence="8">
    <location>
        <begin position="279"/>
        <end position="298"/>
    </location>
</feature>
<dbReference type="CDD" id="cd18584">
    <property type="entry name" value="ABC_6TM_AarD_CydD"/>
    <property type="match status" value="1"/>
</dbReference>
<proteinExistence type="inferred from homology"/>
<organism evidence="11 12">
    <name type="scientific">Oricola thermophila</name>
    <dbReference type="NCBI Taxonomy" id="2742145"/>
    <lineage>
        <taxon>Bacteria</taxon>
        <taxon>Pseudomonadati</taxon>
        <taxon>Pseudomonadota</taxon>
        <taxon>Alphaproteobacteria</taxon>
        <taxon>Hyphomicrobiales</taxon>
        <taxon>Ahrensiaceae</taxon>
        <taxon>Oricola</taxon>
    </lineage>
</organism>
<evidence type="ECO:0000256" key="1">
    <source>
        <dbReference type="ARBA" id="ARBA00004651"/>
    </source>
</evidence>
<evidence type="ECO:0000256" key="3">
    <source>
        <dbReference type="ARBA" id="ARBA00022692"/>
    </source>
</evidence>
<protein>
    <submittedName>
        <fullName evidence="11">Thiol reductant ABC exporter subunit CydD</fullName>
    </submittedName>
</protein>
<dbReference type="KEGG" id="orm:HTY61_00330"/>
<dbReference type="InterPro" id="IPR027417">
    <property type="entry name" value="P-loop_NTPase"/>
</dbReference>
<evidence type="ECO:0000259" key="9">
    <source>
        <dbReference type="PROSITE" id="PS50893"/>
    </source>
</evidence>
<dbReference type="Gene3D" id="1.20.1560.10">
    <property type="entry name" value="ABC transporter type 1, transmembrane domain"/>
    <property type="match status" value="1"/>
</dbReference>
<dbReference type="EMBL" id="CP054836">
    <property type="protein sequence ID" value="QKV17022.1"/>
    <property type="molecule type" value="Genomic_DNA"/>
</dbReference>
<keyword evidence="3 8" id="KW-0812">Transmembrane</keyword>
<feature type="transmembrane region" description="Helical" evidence="8">
    <location>
        <begin position="246"/>
        <end position="273"/>
    </location>
</feature>
<dbReference type="GO" id="GO:0140359">
    <property type="term" value="F:ABC-type transporter activity"/>
    <property type="evidence" value="ECO:0007669"/>
    <property type="project" value="InterPro"/>
</dbReference>
<dbReference type="GO" id="GO:0034040">
    <property type="term" value="F:ATPase-coupled lipid transmembrane transporter activity"/>
    <property type="evidence" value="ECO:0007669"/>
    <property type="project" value="TreeGrafter"/>
</dbReference>
<dbReference type="Pfam" id="PF00664">
    <property type="entry name" value="ABC_membrane"/>
    <property type="match status" value="1"/>
</dbReference>
<dbReference type="InterPro" id="IPR003593">
    <property type="entry name" value="AAA+_ATPase"/>
</dbReference>
<evidence type="ECO:0000256" key="8">
    <source>
        <dbReference type="SAM" id="Phobius"/>
    </source>
</evidence>
<evidence type="ECO:0000259" key="10">
    <source>
        <dbReference type="PROSITE" id="PS50929"/>
    </source>
</evidence>
<dbReference type="InterPro" id="IPR017871">
    <property type="entry name" value="ABC_transporter-like_CS"/>
</dbReference>
<dbReference type="GO" id="GO:0005886">
    <property type="term" value="C:plasma membrane"/>
    <property type="evidence" value="ECO:0007669"/>
    <property type="project" value="UniProtKB-SubCell"/>
</dbReference>
<evidence type="ECO:0000256" key="7">
    <source>
        <dbReference type="ARBA" id="ARBA00023136"/>
    </source>
</evidence>
<accession>A0A6N1VCS6</accession>
<feature type="transmembrane region" description="Helical" evidence="8">
    <location>
        <begin position="150"/>
        <end position="170"/>
    </location>
</feature>
<dbReference type="PROSITE" id="PS00211">
    <property type="entry name" value="ABC_TRANSPORTER_1"/>
    <property type="match status" value="1"/>
</dbReference>
<dbReference type="PANTHER" id="PTHR24221">
    <property type="entry name" value="ATP-BINDING CASSETTE SUB-FAMILY B"/>
    <property type="match status" value="1"/>
</dbReference>
<feature type="transmembrane region" description="Helical" evidence="8">
    <location>
        <begin position="64"/>
        <end position="92"/>
    </location>
</feature>
<feature type="domain" description="ABC transporter" evidence="9">
    <location>
        <begin position="352"/>
        <end position="563"/>
    </location>
</feature>
<dbReference type="SUPFAM" id="SSF52540">
    <property type="entry name" value="P-loop containing nucleoside triphosphate hydrolases"/>
    <property type="match status" value="1"/>
</dbReference>
<keyword evidence="7 8" id="KW-0472">Membrane</keyword>
<dbReference type="InterPro" id="IPR036640">
    <property type="entry name" value="ABC1_TM_sf"/>
</dbReference>
<dbReference type="Pfam" id="PF00005">
    <property type="entry name" value="ABC_tran"/>
    <property type="match status" value="1"/>
</dbReference>
<dbReference type="Gene3D" id="3.40.50.300">
    <property type="entry name" value="P-loop containing nucleotide triphosphate hydrolases"/>
    <property type="match status" value="1"/>
</dbReference>
<evidence type="ECO:0000256" key="6">
    <source>
        <dbReference type="ARBA" id="ARBA00022989"/>
    </source>
</evidence>
<dbReference type="GO" id="GO:0005524">
    <property type="term" value="F:ATP binding"/>
    <property type="evidence" value="ECO:0007669"/>
    <property type="project" value="UniProtKB-KW"/>
</dbReference>
<evidence type="ECO:0000313" key="12">
    <source>
        <dbReference type="Proteomes" id="UP000509367"/>
    </source>
</evidence>
<dbReference type="SMART" id="SM00382">
    <property type="entry name" value="AAA"/>
    <property type="match status" value="1"/>
</dbReference>
<keyword evidence="5" id="KW-0067">ATP-binding</keyword>
<dbReference type="PANTHER" id="PTHR24221:SF261">
    <property type="entry name" value="GLUTATHIONE_L-CYSTEINE TRANSPORT SYSTEM ATP-BINDING_PERMEASE PROTEIN CYDD"/>
    <property type="match status" value="1"/>
</dbReference>
<dbReference type="AlphaFoldDB" id="A0A6N1VCS6"/>
<keyword evidence="6 8" id="KW-1133">Transmembrane helix</keyword>
<dbReference type="SUPFAM" id="SSF90123">
    <property type="entry name" value="ABC transporter transmembrane region"/>
    <property type="match status" value="1"/>
</dbReference>
<dbReference type="InterPro" id="IPR039421">
    <property type="entry name" value="Type_1_exporter"/>
</dbReference>
<comment type="similarity">
    <text evidence="2">Belongs to the ABC transporter superfamily.</text>
</comment>
<dbReference type="InterPro" id="IPR003439">
    <property type="entry name" value="ABC_transporter-like_ATP-bd"/>
</dbReference>
<keyword evidence="4" id="KW-0547">Nucleotide-binding</keyword>
<evidence type="ECO:0000313" key="11">
    <source>
        <dbReference type="EMBL" id="QKV17022.1"/>
    </source>
</evidence>
<evidence type="ECO:0000256" key="4">
    <source>
        <dbReference type="ARBA" id="ARBA00022741"/>
    </source>
</evidence>
<evidence type="ECO:0000256" key="2">
    <source>
        <dbReference type="ARBA" id="ARBA00005417"/>
    </source>
</evidence>
<dbReference type="RefSeq" id="WP_175274918.1">
    <property type="nucleotide sequence ID" value="NZ_CP054836.1"/>
</dbReference>
<feature type="domain" description="ABC transmembrane type-1" evidence="10">
    <location>
        <begin position="44"/>
        <end position="317"/>
    </location>
</feature>
<reference evidence="11 12" key="1">
    <citation type="submission" date="2020-06" db="EMBL/GenBank/DDBJ databases">
        <title>Oricola thermophila sp. nov. isolated from a tidal sediments.</title>
        <authorList>
            <person name="Kwon K.K."/>
            <person name="Yang S.-H."/>
            <person name="Park M.-J."/>
        </authorList>
    </citation>
    <scope>NUCLEOTIDE SEQUENCE [LARGE SCALE GENOMIC DNA]</scope>
    <source>
        <strain evidence="11 12">MEBiC13590</strain>
    </source>
</reference>
<evidence type="ECO:0000256" key="5">
    <source>
        <dbReference type="ARBA" id="ARBA00022840"/>
    </source>
</evidence>
<dbReference type="PROSITE" id="PS50929">
    <property type="entry name" value="ABC_TM1F"/>
    <property type="match status" value="1"/>
</dbReference>
<dbReference type="PROSITE" id="PS50893">
    <property type="entry name" value="ABC_TRANSPORTER_2"/>
    <property type="match status" value="1"/>
</dbReference>